<organism evidence="2 3">
    <name type="scientific">Prorocentrum cordatum</name>
    <dbReference type="NCBI Taxonomy" id="2364126"/>
    <lineage>
        <taxon>Eukaryota</taxon>
        <taxon>Sar</taxon>
        <taxon>Alveolata</taxon>
        <taxon>Dinophyceae</taxon>
        <taxon>Prorocentrales</taxon>
        <taxon>Prorocentraceae</taxon>
        <taxon>Prorocentrum</taxon>
    </lineage>
</organism>
<feature type="region of interest" description="Disordered" evidence="1">
    <location>
        <begin position="149"/>
        <end position="189"/>
    </location>
</feature>
<keyword evidence="3" id="KW-1185">Reference proteome</keyword>
<protein>
    <recommendedName>
        <fullName evidence="4">Hexosyltransferase</fullName>
    </recommendedName>
</protein>
<evidence type="ECO:0008006" key="4">
    <source>
        <dbReference type="Google" id="ProtNLM"/>
    </source>
</evidence>
<dbReference type="Proteomes" id="UP001189429">
    <property type="component" value="Unassembled WGS sequence"/>
</dbReference>
<proteinExistence type="predicted"/>
<sequence length="189" mass="20328">MGLPLAWNHQWTVKVDPDTVFFPNRLRESLLPYGADEMYVRNCPGGPRGLGMFGALEVVSKTGLAVYHAGWKRCVEALKGRQLGEDNFMQKCLDLLGVAPRDNPDLLADGYCPGRVVDCTASFPAFHPFKTVDGFFRCWEESGGTTLTPVPGAPASATCTAPPWPPGALPRGPANGIRPPPPAAQPKQA</sequence>
<gene>
    <name evidence="2" type="ORF">PCOR1329_LOCUS44719</name>
</gene>
<name>A0ABN9U2U3_9DINO</name>
<evidence type="ECO:0000313" key="3">
    <source>
        <dbReference type="Proteomes" id="UP001189429"/>
    </source>
</evidence>
<reference evidence="2" key="1">
    <citation type="submission" date="2023-10" db="EMBL/GenBank/DDBJ databases">
        <authorList>
            <person name="Chen Y."/>
            <person name="Shah S."/>
            <person name="Dougan E. K."/>
            <person name="Thang M."/>
            <person name="Chan C."/>
        </authorList>
    </citation>
    <scope>NUCLEOTIDE SEQUENCE [LARGE SCALE GENOMIC DNA]</scope>
</reference>
<evidence type="ECO:0000313" key="2">
    <source>
        <dbReference type="EMBL" id="CAK0853129.1"/>
    </source>
</evidence>
<comment type="caution">
    <text evidence="2">The sequence shown here is derived from an EMBL/GenBank/DDBJ whole genome shotgun (WGS) entry which is preliminary data.</text>
</comment>
<feature type="non-terminal residue" evidence="2">
    <location>
        <position position="189"/>
    </location>
</feature>
<feature type="compositionally biased region" description="Pro residues" evidence="1">
    <location>
        <begin position="178"/>
        <end position="189"/>
    </location>
</feature>
<evidence type="ECO:0000256" key="1">
    <source>
        <dbReference type="SAM" id="MobiDB-lite"/>
    </source>
</evidence>
<dbReference type="EMBL" id="CAUYUJ010015375">
    <property type="protein sequence ID" value="CAK0853129.1"/>
    <property type="molecule type" value="Genomic_DNA"/>
</dbReference>
<accession>A0ABN9U2U3</accession>